<dbReference type="Proteomes" id="UP000290191">
    <property type="component" value="Unassembled WGS sequence"/>
</dbReference>
<dbReference type="Gene3D" id="6.10.280.50">
    <property type="match status" value="1"/>
</dbReference>
<name>A0A4Q0Y3I6_9BACT</name>
<dbReference type="AlphaFoldDB" id="A0A4Q0Y3I6"/>
<dbReference type="RefSeq" id="WP_044418084.1">
    <property type="nucleotide sequence ID" value="NZ_CP041070.1"/>
</dbReference>
<organism evidence="1 2">
    <name type="scientific">Halarcobacter anaerophilus</name>
    <dbReference type="NCBI Taxonomy" id="877500"/>
    <lineage>
        <taxon>Bacteria</taxon>
        <taxon>Pseudomonadati</taxon>
        <taxon>Campylobacterota</taxon>
        <taxon>Epsilonproteobacteria</taxon>
        <taxon>Campylobacterales</taxon>
        <taxon>Arcobacteraceae</taxon>
        <taxon>Halarcobacter</taxon>
    </lineage>
</organism>
<accession>A0A4Q0Y3I6</accession>
<protein>
    <submittedName>
        <fullName evidence="1">DUF465 domain-containing protein</fullName>
    </submittedName>
</protein>
<comment type="caution">
    <text evidence="1">The sequence shown here is derived from an EMBL/GenBank/DDBJ whole genome shotgun (WGS) entry which is preliminary data.</text>
</comment>
<proteinExistence type="predicted"/>
<dbReference type="InterPro" id="IPR038444">
    <property type="entry name" value="DUF465_sf"/>
</dbReference>
<dbReference type="STRING" id="877500.GCA_000935065_02332"/>
<reference evidence="1 2" key="1">
    <citation type="submission" date="2017-10" db="EMBL/GenBank/DDBJ databases">
        <title>Genomics of the genus Arcobacter.</title>
        <authorList>
            <person name="Perez-Cataluna A."/>
            <person name="Figueras M.J."/>
        </authorList>
    </citation>
    <scope>NUCLEOTIDE SEQUENCE [LARGE SCALE GENOMIC DNA]</scope>
    <source>
        <strain evidence="1 2">DSM 24636</strain>
    </source>
</reference>
<dbReference type="EMBL" id="PDKO01000001">
    <property type="protein sequence ID" value="RXJ64736.1"/>
    <property type="molecule type" value="Genomic_DNA"/>
</dbReference>
<evidence type="ECO:0000313" key="2">
    <source>
        <dbReference type="Proteomes" id="UP000290191"/>
    </source>
</evidence>
<dbReference type="InterPro" id="IPR007420">
    <property type="entry name" value="DUF465"/>
</dbReference>
<sequence>MFHEDRDVIAQLKQDDARFAKVFERHNALDEEIASLAKDLGDQFEIESKKKEKLKLKDEIYNMIIKYKKDNNL</sequence>
<dbReference type="OrthoDB" id="5616367at2"/>
<dbReference type="Pfam" id="PF04325">
    <property type="entry name" value="DUF465"/>
    <property type="match status" value="1"/>
</dbReference>
<evidence type="ECO:0000313" key="1">
    <source>
        <dbReference type="EMBL" id="RXJ64736.1"/>
    </source>
</evidence>
<keyword evidence="2" id="KW-1185">Reference proteome</keyword>
<gene>
    <name evidence="1" type="ORF">CRV06_01930</name>
</gene>